<dbReference type="EC" id="3.1.13.1" evidence="2"/>
<accession>A0A1F7F403</accession>
<dbReference type="NCBIfam" id="TIGR00358">
    <property type="entry name" value="3_prime_RNase"/>
    <property type="match status" value="1"/>
</dbReference>
<dbReference type="GO" id="GO:0006402">
    <property type="term" value="P:mRNA catabolic process"/>
    <property type="evidence" value="ECO:0007669"/>
    <property type="project" value="TreeGrafter"/>
</dbReference>
<keyword evidence="7" id="KW-0694">RNA-binding</keyword>
<dbReference type="InterPro" id="IPR001900">
    <property type="entry name" value="RNase_II/R"/>
</dbReference>
<dbReference type="GO" id="GO:0008859">
    <property type="term" value="F:exoribonuclease II activity"/>
    <property type="evidence" value="ECO:0007669"/>
    <property type="project" value="UniProtKB-EC"/>
</dbReference>
<keyword evidence="3" id="KW-0963">Cytoplasm</keyword>
<evidence type="ECO:0000259" key="9">
    <source>
        <dbReference type="PROSITE" id="PS50126"/>
    </source>
</evidence>
<comment type="catalytic activity">
    <reaction evidence="1">
        <text>Exonucleolytic cleavage in the 3'- to 5'-direction to yield nucleoside 5'-phosphates.</text>
        <dbReference type="EC" id="3.1.13.1"/>
    </reaction>
</comment>
<feature type="coiled-coil region" evidence="8">
    <location>
        <begin position="450"/>
        <end position="477"/>
    </location>
</feature>
<gene>
    <name evidence="10" type="ORF">A2519_14950</name>
</gene>
<dbReference type="InterPro" id="IPR012340">
    <property type="entry name" value="NA-bd_OB-fold"/>
</dbReference>
<dbReference type="InterPro" id="IPR050180">
    <property type="entry name" value="RNR_Ribonuclease"/>
</dbReference>
<dbReference type="GO" id="GO:0003723">
    <property type="term" value="F:RNA binding"/>
    <property type="evidence" value="ECO:0007669"/>
    <property type="project" value="UniProtKB-KW"/>
</dbReference>
<evidence type="ECO:0000256" key="6">
    <source>
        <dbReference type="ARBA" id="ARBA00022839"/>
    </source>
</evidence>
<dbReference type="InterPro" id="IPR022966">
    <property type="entry name" value="RNase_II/R_CS"/>
</dbReference>
<evidence type="ECO:0000256" key="7">
    <source>
        <dbReference type="ARBA" id="ARBA00022884"/>
    </source>
</evidence>
<dbReference type="Pfam" id="PF00575">
    <property type="entry name" value="S1"/>
    <property type="match status" value="1"/>
</dbReference>
<dbReference type="PROSITE" id="PS50126">
    <property type="entry name" value="S1"/>
    <property type="match status" value="1"/>
</dbReference>
<dbReference type="Pfam" id="PF00773">
    <property type="entry name" value="RNB"/>
    <property type="match status" value="1"/>
</dbReference>
<dbReference type="Gene3D" id="2.40.50.140">
    <property type="entry name" value="Nucleic acid-binding proteins"/>
    <property type="match status" value="1"/>
</dbReference>
<evidence type="ECO:0000256" key="5">
    <source>
        <dbReference type="ARBA" id="ARBA00022801"/>
    </source>
</evidence>
<keyword evidence="8" id="KW-0175">Coiled coil</keyword>
<reference evidence="10 11" key="1">
    <citation type="journal article" date="2016" name="Nat. Commun.">
        <title>Thousands of microbial genomes shed light on interconnected biogeochemical processes in an aquifer system.</title>
        <authorList>
            <person name="Anantharaman K."/>
            <person name="Brown C.T."/>
            <person name="Hug L.A."/>
            <person name="Sharon I."/>
            <person name="Castelle C.J."/>
            <person name="Probst A.J."/>
            <person name="Thomas B.C."/>
            <person name="Singh A."/>
            <person name="Wilkins M.J."/>
            <person name="Karaoz U."/>
            <person name="Brodie E.L."/>
            <person name="Williams K.H."/>
            <person name="Hubbard S.S."/>
            <person name="Banfield J.F."/>
        </authorList>
    </citation>
    <scope>NUCLEOTIDE SEQUENCE [LARGE SCALE GENOMIC DNA]</scope>
</reference>
<evidence type="ECO:0000256" key="2">
    <source>
        <dbReference type="ARBA" id="ARBA00012163"/>
    </source>
</evidence>
<dbReference type="PANTHER" id="PTHR23355:SF9">
    <property type="entry name" value="DIS3-LIKE EXONUCLEASE 2"/>
    <property type="match status" value="1"/>
</dbReference>
<organism evidence="10 11">
    <name type="scientific">Candidatus Raymondbacteria bacterium RIFOXYD12_FULL_49_13</name>
    <dbReference type="NCBI Taxonomy" id="1817890"/>
    <lineage>
        <taxon>Bacteria</taxon>
        <taxon>Raymondiibacteriota</taxon>
    </lineage>
</organism>
<evidence type="ECO:0000256" key="4">
    <source>
        <dbReference type="ARBA" id="ARBA00022722"/>
    </source>
</evidence>
<dbReference type="EMBL" id="MFYX01000126">
    <property type="protein sequence ID" value="OGK01405.1"/>
    <property type="molecule type" value="Genomic_DNA"/>
</dbReference>
<dbReference type="CDD" id="cd04471">
    <property type="entry name" value="S1_RNase_R"/>
    <property type="match status" value="1"/>
</dbReference>
<evidence type="ECO:0000313" key="11">
    <source>
        <dbReference type="Proteomes" id="UP000179243"/>
    </source>
</evidence>
<comment type="caution">
    <text evidence="10">The sequence shown here is derived from an EMBL/GenBank/DDBJ whole genome shotgun (WGS) entry which is preliminary data.</text>
</comment>
<dbReference type="AlphaFoldDB" id="A0A1F7F403"/>
<dbReference type="PANTHER" id="PTHR23355">
    <property type="entry name" value="RIBONUCLEASE"/>
    <property type="match status" value="1"/>
</dbReference>
<dbReference type="Proteomes" id="UP000179243">
    <property type="component" value="Unassembled WGS sequence"/>
</dbReference>
<keyword evidence="4" id="KW-0540">Nuclease</keyword>
<dbReference type="InterPro" id="IPR003029">
    <property type="entry name" value="S1_domain"/>
</dbReference>
<evidence type="ECO:0000313" key="10">
    <source>
        <dbReference type="EMBL" id="OGK01405.1"/>
    </source>
</evidence>
<sequence length="577" mass="64543">MKQRNNQKKTDKTDKKPTCYTGVYRLERNHGKIISDGQSTADIVVQRRNAMGARDGDRVEFQIAGRRYAKGAYEGRIVKIFDQRSAFIAEKTLLPVKYGIEVPFKPNTIAETKRLGAVSGDSDRKNLTGCLCCTIDPVDARDFDDAVSLERRGDGWELGVHIADVSHFVRERTALDREALSRGLSVYLPWMVIPMLPPRLSEDLCSLVEGKERNTVTCFMRIGPNGGIENFDVFKSLIKSAKRLDYGAAQAMIDNATAADPALTAMLQSMAEVGALLKKRRLAQGSLDFDLPEVKVVMDADGFPCEVKPYPKYNTNGIIEEFMLCANQCVARRLEEMGNGALYRVHGEPEEKEVAQIHAFLKANGFAIDRFTGLGAYKNIIEAVRGTPHEKRINTMLLRSMPKAVYATRNIGHFGLAFKTYTHFTSPIRRYPDLLVHRMLFMDSNSIKTQKEWRNHLNRVAQQCSEAEERALKAERDGMSLAAAMYLSDKIGQIYDGTVTGIIESGIFVSLGGLQIDGMVHVSKLGDDYFNFSPANMTMTGERTNRCVRIGDRVRVAVATVNISLRRIDLTITEYLP</sequence>
<dbReference type="InterPro" id="IPR004476">
    <property type="entry name" value="RNase_II/RNase_R"/>
</dbReference>
<evidence type="ECO:0000256" key="8">
    <source>
        <dbReference type="SAM" id="Coils"/>
    </source>
</evidence>
<dbReference type="SMART" id="SM00316">
    <property type="entry name" value="S1"/>
    <property type="match status" value="1"/>
</dbReference>
<dbReference type="SMART" id="SM00955">
    <property type="entry name" value="RNB"/>
    <property type="match status" value="1"/>
</dbReference>
<dbReference type="SUPFAM" id="SSF50249">
    <property type="entry name" value="Nucleic acid-binding proteins"/>
    <property type="match status" value="3"/>
</dbReference>
<name>A0A1F7F403_UNCRA</name>
<dbReference type="GO" id="GO:0005829">
    <property type="term" value="C:cytosol"/>
    <property type="evidence" value="ECO:0007669"/>
    <property type="project" value="TreeGrafter"/>
</dbReference>
<protein>
    <recommendedName>
        <fullName evidence="2">exoribonuclease II</fullName>
        <ecNumber evidence="2">3.1.13.1</ecNumber>
    </recommendedName>
</protein>
<proteinExistence type="predicted"/>
<dbReference type="PROSITE" id="PS01175">
    <property type="entry name" value="RIBONUCLEASE_II"/>
    <property type="match status" value="1"/>
</dbReference>
<keyword evidence="6" id="KW-0269">Exonuclease</keyword>
<keyword evidence="5" id="KW-0378">Hydrolase</keyword>
<evidence type="ECO:0000256" key="1">
    <source>
        <dbReference type="ARBA" id="ARBA00001849"/>
    </source>
</evidence>
<evidence type="ECO:0000256" key="3">
    <source>
        <dbReference type="ARBA" id="ARBA00022490"/>
    </source>
</evidence>
<feature type="domain" description="S1 motif" evidence="9">
    <location>
        <begin position="492"/>
        <end position="573"/>
    </location>
</feature>